<keyword evidence="7" id="KW-0175">Coiled coil</keyword>
<feature type="coiled-coil region" evidence="7">
    <location>
        <begin position="22"/>
        <end position="49"/>
    </location>
</feature>
<dbReference type="CDD" id="cd00078">
    <property type="entry name" value="HECTc"/>
    <property type="match status" value="1"/>
</dbReference>
<comment type="catalytic activity">
    <reaction evidence="1">
        <text>S-ubiquitinyl-[E2 ubiquitin-conjugating enzyme]-L-cysteine + [acceptor protein]-L-lysine = [E2 ubiquitin-conjugating enzyme]-L-cysteine + N(6)-ubiquitinyl-[acceptor protein]-L-lysine.</text>
        <dbReference type="EC" id="2.3.2.26"/>
    </reaction>
</comment>
<feature type="active site" description="Glycyl thioester intermediate" evidence="6">
    <location>
        <position position="741"/>
    </location>
</feature>
<evidence type="ECO:0000259" key="9">
    <source>
        <dbReference type="PROSITE" id="PS50853"/>
    </source>
</evidence>
<dbReference type="SUPFAM" id="SSF49265">
    <property type="entry name" value="Fibronectin type III"/>
    <property type="match status" value="1"/>
</dbReference>
<dbReference type="GO" id="GO:0000209">
    <property type="term" value="P:protein polyubiquitination"/>
    <property type="evidence" value="ECO:0007669"/>
    <property type="project" value="TreeGrafter"/>
</dbReference>
<dbReference type="Pfam" id="PF00041">
    <property type="entry name" value="fn3"/>
    <property type="match status" value="2"/>
</dbReference>
<proteinExistence type="predicted"/>
<dbReference type="RefSeq" id="XP_008870276.1">
    <property type="nucleotide sequence ID" value="XM_008872054.1"/>
</dbReference>
<dbReference type="EMBL" id="KI913963">
    <property type="protein sequence ID" value="ETW01278.1"/>
    <property type="molecule type" value="Genomic_DNA"/>
</dbReference>
<dbReference type="OrthoDB" id="8068875at2759"/>
<evidence type="ECO:0000256" key="1">
    <source>
        <dbReference type="ARBA" id="ARBA00000885"/>
    </source>
</evidence>
<dbReference type="GO" id="GO:0061630">
    <property type="term" value="F:ubiquitin protein ligase activity"/>
    <property type="evidence" value="ECO:0007669"/>
    <property type="project" value="UniProtKB-EC"/>
</dbReference>
<dbReference type="eggNOG" id="KOG0613">
    <property type="taxonomic scope" value="Eukaryota"/>
</dbReference>
<evidence type="ECO:0000256" key="5">
    <source>
        <dbReference type="ARBA" id="ARBA00022786"/>
    </source>
</evidence>
<dbReference type="Pfam" id="PF00632">
    <property type="entry name" value="HECT"/>
    <property type="match status" value="1"/>
</dbReference>
<dbReference type="Gene3D" id="3.90.1750.10">
    <property type="entry name" value="Hect, E3 ligase catalytic domains"/>
    <property type="match status" value="1"/>
</dbReference>
<evidence type="ECO:0000256" key="3">
    <source>
        <dbReference type="ARBA" id="ARBA00012485"/>
    </source>
</evidence>
<comment type="pathway">
    <text evidence="2">Protein modification; protein ubiquitination.</text>
</comment>
<dbReference type="GO" id="GO:0005737">
    <property type="term" value="C:cytoplasm"/>
    <property type="evidence" value="ECO:0007669"/>
    <property type="project" value="TreeGrafter"/>
</dbReference>
<organism evidence="10">
    <name type="scientific">Aphanomyces invadans</name>
    <dbReference type="NCBI Taxonomy" id="157072"/>
    <lineage>
        <taxon>Eukaryota</taxon>
        <taxon>Sar</taxon>
        <taxon>Stramenopiles</taxon>
        <taxon>Oomycota</taxon>
        <taxon>Saprolegniomycetes</taxon>
        <taxon>Saprolegniales</taxon>
        <taxon>Verrucalvaceae</taxon>
        <taxon>Aphanomyces</taxon>
    </lineage>
</organism>
<reference evidence="10" key="1">
    <citation type="submission" date="2013-12" db="EMBL/GenBank/DDBJ databases">
        <title>The Genome Sequence of Aphanomyces invadans NJM9701.</title>
        <authorList>
            <consortium name="The Broad Institute Genomics Platform"/>
            <person name="Russ C."/>
            <person name="Tyler B."/>
            <person name="van West P."/>
            <person name="Dieguez-Uribeondo J."/>
            <person name="Young S.K."/>
            <person name="Zeng Q."/>
            <person name="Gargeya S."/>
            <person name="Fitzgerald M."/>
            <person name="Abouelleil A."/>
            <person name="Alvarado L."/>
            <person name="Chapman S.B."/>
            <person name="Gainer-Dewar J."/>
            <person name="Goldberg J."/>
            <person name="Griggs A."/>
            <person name="Gujja S."/>
            <person name="Hansen M."/>
            <person name="Howarth C."/>
            <person name="Imamovic A."/>
            <person name="Ireland A."/>
            <person name="Larimer J."/>
            <person name="McCowan C."/>
            <person name="Murphy C."/>
            <person name="Pearson M."/>
            <person name="Poon T.W."/>
            <person name="Priest M."/>
            <person name="Roberts A."/>
            <person name="Saif S."/>
            <person name="Shea T."/>
            <person name="Sykes S."/>
            <person name="Wortman J."/>
            <person name="Nusbaum C."/>
            <person name="Birren B."/>
        </authorList>
    </citation>
    <scope>NUCLEOTIDE SEQUENCE [LARGE SCALE GENOMIC DNA]</scope>
    <source>
        <strain evidence="10">NJM9701</strain>
    </source>
</reference>
<dbReference type="PROSITE" id="PS50853">
    <property type="entry name" value="FN3"/>
    <property type="match status" value="2"/>
</dbReference>
<dbReference type="GeneID" id="20083899"/>
<keyword evidence="4" id="KW-0808">Transferase</keyword>
<dbReference type="InterPro" id="IPR050409">
    <property type="entry name" value="E3_ubiq-protein_ligase"/>
</dbReference>
<evidence type="ECO:0000256" key="4">
    <source>
        <dbReference type="ARBA" id="ARBA00022679"/>
    </source>
</evidence>
<dbReference type="SMART" id="SM00060">
    <property type="entry name" value="FN3"/>
    <property type="match status" value="2"/>
</dbReference>
<dbReference type="InterPro" id="IPR013783">
    <property type="entry name" value="Ig-like_fold"/>
</dbReference>
<evidence type="ECO:0000256" key="2">
    <source>
        <dbReference type="ARBA" id="ARBA00004906"/>
    </source>
</evidence>
<dbReference type="FunFam" id="3.30.2160.10:FF:000001">
    <property type="entry name" value="E3 ubiquitin-protein ligase NEDD4-like"/>
    <property type="match status" value="1"/>
</dbReference>
<dbReference type="PROSITE" id="PS50237">
    <property type="entry name" value="HECT"/>
    <property type="match status" value="1"/>
</dbReference>
<evidence type="ECO:0000259" key="8">
    <source>
        <dbReference type="PROSITE" id="PS50237"/>
    </source>
</evidence>
<dbReference type="InterPro" id="IPR003961">
    <property type="entry name" value="FN3_dom"/>
</dbReference>
<dbReference type="SUPFAM" id="SSF56204">
    <property type="entry name" value="Hect, E3 ligase catalytic domain"/>
    <property type="match status" value="1"/>
</dbReference>
<feature type="domain" description="Fibronectin type-III" evidence="9">
    <location>
        <begin position="250"/>
        <end position="343"/>
    </location>
</feature>
<accession>A0A024U6N4</accession>
<dbReference type="Gene3D" id="3.30.2410.10">
    <property type="entry name" value="Hect, E3 ligase catalytic domain"/>
    <property type="match status" value="1"/>
</dbReference>
<dbReference type="SMART" id="SM00119">
    <property type="entry name" value="HECTc"/>
    <property type="match status" value="1"/>
</dbReference>
<name>A0A024U6N4_9STRA</name>
<dbReference type="Gene3D" id="2.20.70.10">
    <property type="match status" value="1"/>
</dbReference>
<dbReference type="Gene3D" id="3.30.2160.10">
    <property type="entry name" value="Hect, E3 ligase catalytic domain"/>
    <property type="match status" value="1"/>
</dbReference>
<dbReference type="EC" id="2.3.2.26" evidence="3"/>
<dbReference type="GO" id="GO:0006511">
    <property type="term" value="P:ubiquitin-dependent protein catabolic process"/>
    <property type="evidence" value="ECO:0007669"/>
    <property type="project" value="TreeGrafter"/>
</dbReference>
<feature type="domain" description="HECT" evidence="8">
    <location>
        <begin position="452"/>
        <end position="773"/>
    </location>
</feature>
<keyword evidence="5 6" id="KW-0833">Ubl conjugation pathway</keyword>
<dbReference type="VEuPathDB" id="FungiDB:H310_06849"/>
<dbReference type="InterPro" id="IPR035983">
    <property type="entry name" value="Hect_E3_ubiquitin_ligase"/>
</dbReference>
<dbReference type="CDD" id="cd00063">
    <property type="entry name" value="FN3"/>
    <property type="match status" value="2"/>
</dbReference>
<feature type="domain" description="Fibronectin type-III" evidence="9">
    <location>
        <begin position="151"/>
        <end position="246"/>
    </location>
</feature>
<protein>
    <recommendedName>
        <fullName evidence="3">HECT-type E3 ubiquitin transferase</fullName>
        <ecNumber evidence="3">2.3.2.26</ecNumber>
    </recommendedName>
</protein>
<dbReference type="InterPro" id="IPR000569">
    <property type="entry name" value="HECT_dom"/>
</dbReference>
<dbReference type="AlphaFoldDB" id="A0A024U6N4"/>
<dbReference type="eggNOG" id="KOG0939">
    <property type="taxonomic scope" value="Eukaryota"/>
</dbReference>
<dbReference type="PANTHER" id="PTHR11254:SF67">
    <property type="entry name" value="E3 UBIQUITIN-PROTEIN LIGASE HUWE1"/>
    <property type="match status" value="1"/>
</dbReference>
<dbReference type="Gene3D" id="2.60.40.10">
    <property type="entry name" value="Immunoglobulins"/>
    <property type="match status" value="2"/>
</dbReference>
<evidence type="ECO:0000256" key="7">
    <source>
        <dbReference type="SAM" id="Coils"/>
    </source>
</evidence>
<evidence type="ECO:0000313" key="10">
    <source>
        <dbReference type="EMBL" id="ETW01278.1"/>
    </source>
</evidence>
<dbReference type="PANTHER" id="PTHR11254">
    <property type="entry name" value="HECT DOMAIN UBIQUITIN-PROTEIN LIGASE"/>
    <property type="match status" value="1"/>
</dbReference>
<evidence type="ECO:0000256" key="6">
    <source>
        <dbReference type="PROSITE-ProRule" id="PRU00104"/>
    </source>
</evidence>
<dbReference type="InterPro" id="IPR036116">
    <property type="entry name" value="FN3_sf"/>
</dbReference>
<sequence length="773" mass="86932">MGAIASAGKRRVVERVHVVAGSEESEFDLDEEERRVKELQEQNKQVVTYVVENLFPYAPVSIKIQRLDSVAMADAPPAKEKRKMHTYLWITLDELVLKQQNVPLDTTVSYPLVVAVDSTGNAHVTDRNGGQRRLKSSDLVALATAKVPPQPPDPVSFLAATGCSLKVQWKESPGSIVDRFEVQYKHWKDLTSHKPWLVLVNSLMPSNTTLDNLDCHTAFVFRAKCHNPAGWSDFSAVSGPFTTLAGAPDKPTPPFAAIISNTFIHVGWSAAPDNGAPIMSYHLEMKAVVDENATFVQVYAGRDCGYVVPGLAPKFVYIFRLKAVNAVGDTVWVESKPVRTKEFARPEVQELPSDGSTDRWVECWDGKQEKVFFFNKFTCQRTYDIPPEVLALRQKGGADAADESPEMIFRKKRFHFHRELRASVPSSTVPFEVSLARSTMFMDTVARFHRASKKELQLKPRVTFEGEGGIDSGGLTKDWYLQVSQQAAHPSRGLFRPLDKGLLEIHPDADSADHLKLFRFLGKFLGKAIFDRQVVQLPLAPVLYKHLVGLSITTEDLVAMDPQFYKSLKWIEDNDVTDVLYETFSVTRANNVIVDLKENGRNVEVTEANKKEYVALMMQWRTEFAVRPQLDALLNGLHMLLPASLLHAFEWRELDLLLNGNPLIDVDMMRSNVQFQGGYDANAQVILWLWQALRTWDNPKRQQFLKFATGSPSIPLDGFDPPLTITKSDLEPTALPRSHTCFNQLVLPEYESLGILADKITFAMQNTESFELS</sequence>
<dbReference type="STRING" id="157072.A0A024U6N4"/>
<gene>
    <name evidence="10" type="ORF">H310_06849</name>
</gene>